<accession>A0A373A2Z7</accession>
<proteinExistence type="predicted"/>
<keyword evidence="2" id="KW-1185">Reference proteome</keyword>
<evidence type="ECO:0000313" key="1">
    <source>
        <dbReference type="EMBL" id="RGD62439.1"/>
    </source>
</evidence>
<dbReference type="RefSeq" id="WP_117490887.1">
    <property type="nucleotide sequence ID" value="NZ_QVIG01000001.1"/>
</dbReference>
<sequence>MHTFTIEQADAHRFGSAVATHIRARADFLTDEMHALWWDLYVSFRDACGSGTVDVPRDAAHGIPVILHAERYWEDEEIRVRVKGVLRPQWREFMKGEF</sequence>
<organism evidence="1 2">
    <name type="scientific">Kitasatospora xanthocidica</name>
    <dbReference type="NCBI Taxonomy" id="83382"/>
    <lineage>
        <taxon>Bacteria</taxon>
        <taxon>Bacillati</taxon>
        <taxon>Actinomycetota</taxon>
        <taxon>Actinomycetes</taxon>
        <taxon>Kitasatosporales</taxon>
        <taxon>Streptomycetaceae</taxon>
        <taxon>Kitasatospora</taxon>
    </lineage>
</organism>
<name>A0A373A2Z7_9ACTN</name>
<evidence type="ECO:0000313" key="2">
    <source>
        <dbReference type="Proteomes" id="UP000263377"/>
    </source>
</evidence>
<dbReference type="EMBL" id="QVIG01000001">
    <property type="protein sequence ID" value="RGD62439.1"/>
    <property type="molecule type" value="Genomic_DNA"/>
</dbReference>
<dbReference type="AlphaFoldDB" id="A0A373A2Z7"/>
<comment type="caution">
    <text evidence="1">The sequence shown here is derived from an EMBL/GenBank/DDBJ whole genome shotgun (WGS) entry which is preliminary data.</text>
</comment>
<dbReference type="Proteomes" id="UP000263377">
    <property type="component" value="Unassembled WGS sequence"/>
</dbReference>
<protein>
    <submittedName>
        <fullName evidence="1">Uncharacterized protein</fullName>
    </submittedName>
</protein>
<reference evidence="1 2" key="1">
    <citation type="submission" date="2018-08" db="EMBL/GenBank/DDBJ databases">
        <title>Diversity &amp; Physiological Properties of Lignin-Decomposing Actinobacteria from Soil.</title>
        <authorList>
            <person name="Roh S.G."/>
            <person name="Kim S.B."/>
        </authorList>
    </citation>
    <scope>NUCLEOTIDE SEQUENCE [LARGE SCALE GENOMIC DNA]</scope>
    <source>
        <strain evidence="1 2">MMS17-GH009</strain>
    </source>
</reference>
<gene>
    <name evidence="1" type="ORF">DR950_35995</name>
</gene>